<gene>
    <name evidence="2" type="ORF">g.21578</name>
</gene>
<feature type="region of interest" description="Disordered" evidence="1">
    <location>
        <begin position="61"/>
        <end position="80"/>
    </location>
</feature>
<protein>
    <submittedName>
        <fullName evidence="2">Uncharacterized protein</fullName>
    </submittedName>
</protein>
<accession>A0A1B6FDN6</accession>
<name>A0A1B6FDN6_9HEMI</name>
<dbReference type="AlphaFoldDB" id="A0A1B6FDN6"/>
<reference evidence="2" key="1">
    <citation type="submission" date="2015-11" db="EMBL/GenBank/DDBJ databases">
        <title>De novo transcriptome assembly of four potential Pierce s Disease insect vectors from Arizona vineyards.</title>
        <authorList>
            <person name="Tassone E.E."/>
        </authorList>
    </citation>
    <scope>NUCLEOTIDE SEQUENCE</scope>
</reference>
<proteinExistence type="predicted"/>
<evidence type="ECO:0000256" key="1">
    <source>
        <dbReference type="SAM" id="MobiDB-lite"/>
    </source>
</evidence>
<sequence length="464" mass="52874">MHNSTFYGEDEWDLCMQDEALGNDMDITLAGSQELEFPLLSENCISPNTPWPEDPVIENLTLNKSSPKKDPQDKTKKNPADIMKDTENILKFYMKQSKHQRAIQNELKGLLEHEKNILEQLVERSTKFTELKEENKKRQDEWEGQHKMRMPFYSHYLTQLMEIPEAQGLAQEGIPGEVQQRMLYNIVDSTSNVANNAIVQLSVQNTLVNDVDLSLTKLKQFCSLMLKYIENWMKSLSTQIPNSKRVREQWGELALQIDKLKSVPAEELAAMQQGISAADFHKEMAKVIERISKLESNQEAIMGQSGQGTKPGMECGDEYYDSLNSPGGRSEFYDSLNSCGNEYYDSLNSPGGQSELYDSLNSCGNEYYDSLNSPGGKSEFYDSLNSCENEYYDSLNSPGGRSEFYDSLNSSRGNEFYDSLNSSDGRRNETQKGIETEYDVCIPPRAHSTPIEEFRSCPNRSRYR</sequence>
<organism evidence="2">
    <name type="scientific">Cuerna arida</name>
    <dbReference type="NCBI Taxonomy" id="1464854"/>
    <lineage>
        <taxon>Eukaryota</taxon>
        <taxon>Metazoa</taxon>
        <taxon>Ecdysozoa</taxon>
        <taxon>Arthropoda</taxon>
        <taxon>Hexapoda</taxon>
        <taxon>Insecta</taxon>
        <taxon>Pterygota</taxon>
        <taxon>Neoptera</taxon>
        <taxon>Paraneoptera</taxon>
        <taxon>Hemiptera</taxon>
        <taxon>Auchenorrhyncha</taxon>
        <taxon>Membracoidea</taxon>
        <taxon>Cicadellidae</taxon>
        <taxon>Cicadellinae</taxon>
        <taxon>Proconiini</taxon>
        <taxon>Cuerna</taxon>
    </lineage>
</organism>
<evidence type="ECO:0000313" key="2">
    <source>
        <dbReference type="EMBL" id="JAS48329.1"/>
    </source>
</evidence>
<feature type="compositionally biased region" description="Basic and acidic residues" evidence="1">
    <location>
        <begin position="67"/>
        <end position="80"/>
    </location>
</feature>
<dbReference type="EMBL" id="GECZ01021440">
    <property type="protein sequence ID" value="JAS48329.1"/>
    <property type="molecule type" value="Transcribed_RNA"/>
</dbReference>